<organism evidence="1 2">
    <name type="scientific">Rhizodiscina lignyota</name>
    <dbReference type="NCBI Taxonomy" id="1504668"/>
    <lineage>
        <taxon>Eukaryota</taxon>
        <taxon>Fungi</taxon>
        <taxon>Dikarya</taxon>
        <taxon>Ascomycota</taxon>
        <taxon>Pezizomycotina</taxon>
        <taxon>Dothideomycetes</taxon>
        <taxon>Pleosporomycetidae</taxon>
        <taxon>Aulographales</taxon>
        <taxon>Rhizodiscinaceae</taxon>
        <taxon>Rhizodiscina</taxon>
    </lineage>
</organism>
<dbReference type="Proteomes" id="UP000799772">
    <property type="component" value="Unassembled WGS sequence"/>
</dbReference>
<protein>
    <submittedName>
        <fullName evidence="1">Uncharacterized protein</fullName>
    </submittedName>
</protein>
<dbReference type="AlphaFoldDB" id="A0A9P4IDL6"/>
<dbReference type="EMBL" id="ML978127">
    <property type="protein sequence ID" value="KAF2097717.1"/>
    <property type="molecule type" value="Genomic_DNA"/>
</dbReference>
<comment type="caution">
    <text evidence="1">The sequence shown here is derived from an EMBL/GenBank/DDBJ whole genome shotgun (WGS) entry which is preliminary data.</text>
</comment>
<name>A0A9P4IDL6_9PEZI</name>
<proteinExistence type="predicted"/>
<sequence length="163" mass="18093">MSYYNTPTIAKQLNRYPIPTPLDIPESPAEPPITHEDESRVSRFAGSVSLSPFLQSICHQIEAQVQGRDSQHHGQQQMVPQGPFMPQMQAGYPGYGVMPNLLQPPTPNHWLASNPYASVRQMNPYFASTILKLCILSFRRVARRLTASIGSSASARSQTLSIN</sequence>
<evidence type="ECO:0000313" key="1">
    <source>
        <dbReference type="EMBL" id="KAF2097717.1"/>
    </source>
</evidence>
<gene>
    <name evidence="1" type="ORF">NA57DRAFT_56905</name>
</gene>
<accession>A0A9P4IDL6</accession>
<keyword evidence="2" id="KW-1185">Reference proteome</keyword>
<reference evidence="1" key="1">
    <citation type="journal article" date="2020" name="Stud. Mycol.">
        <title>101 Dothideomycetes genomes: a test case for predicting lifestyles and emergence of pathogens.</title>
        <authorList>
            <person name="Haridas S."/>
            <person name="Albert R."/>
            <person name="Binder M."/>
            <person name="Bloem J."/>
            <person name="Labutti K."/>
            <person name="Salamov A."/>
            <person name="Andreopoulos B."/>
            <person name="Baker S."/>
            <person name="Barry K."/>
            <person name="Bills G."/>
            <person name="Bluhm B."/>
            <person name="Cannon C."/>
            <person name="Castanera R."/>
            <person name="Culley D."/>
            <person name="Daum C."/>
            <person name="Ezra D."/>
            <person name="Gonzalez J."/>
            <person name="Henrissat B."/>
            <person name="Kuo A."/>
            <person name="Liang C."/>
            <person name="Lipzen A."/>
            <person name="Lutzoni F."/>
            <person name="Magnuson J."/>
            <person name="Mondo S."/>
            <person name="Nolan M."/>
            <person name="Ohm R."/>
            <person name="Pangilinan J."/>
            <person name="Park H.-J."/>
            <person name="Ramirez L."/>
            <person name="Alfaro M."/>
            <person name="Sun H."/>
            <person name="Tritt A."/>
            <person name="Yoshinaga Y."/>
            <person name="Zwiers L.-H."/>
            <person name="Turgeon B."/>
            <person name="Goodwin S."/>
            <person name="Spatafora J."/>
            <person name="Crous P."/>
            <person name="Grigoriev I."/>
        </authorList>
    </citation>
    <scope>NUCLEOTIDE SEQUENCE</scope>
    <source>
        <strain evidence="1">CBS 133067</strain>
    </source>
</reference>
<evidence type="ECO:0000313" key="2">
    <source>
        <dbReference type="Proteomes" id="UP000799772"/>
    </source>
</evidence>